<proteinExistence type="predicted"/>
<feature type="transmembrane region" description="Helical" evidence="1">
    <location>
        <begin position="99"/>
        <end position="127"/>
    </location>
</feature>
<organism evidence="2 3">
    <name type="scientific">Marinisporobacter balticus</name>
    <dbReference type="NCBI Taxonomy" id="2018667"/>
    <lineage>
        <taxon>Bacteria</taxon>
        <taxon>Bacillati</taxon>
        <taxon>Bacillota</taxon>
        <taxon>Clostridia</taxon>
        <taxon>Peptostreptococcales</taxon>
        <taxon>Thermotaleaceae</taxon>
        <taxon>Marinisporobacter</taxon>
    </lineage>
</organism>
<dbReference type="Proteomes" id="UP000294919">
    <property type="component" value="Unassembled WGS sequence"/>
</dbReference>
<keyword evidence="1" id="KW-0472">Membrane</keyword>
<reference evidence="2 3" key="1">
    <citation type="submission" date="2019-03" db="EMBL/GenBank/DDBJ databases">
        <title>Genomic Encyclopedia of Type Strains, Phase IV (KMG-IV): sequencing the most valuable type-strain genomes for metagenomic binning, comparative biology and taxonomic classification.</title>
        <authorList>
            <person name="Goeker M."/>
        </authorList>
    </citation>
    <scope>NUCLEOTIDE SEQUENCE [LARGE SCALE GENOMIC DNA]</scope>
    <source>
        <strain evidence="2 3">DSM 102940</strain>
    </source>
</reference>
<protein>
    <recommendedName>
        <fullName evidence="4">ABC-2 type transport system permease protein</fullName>
    </recommendedName>
</protein>
<evidence type="ECO:0000313" key="3">
    <source>
        <dbReference type="Proteomes" id="UP000294919"/>
    </source>
</evidence>
<dbReference type="AlphaFoldDB" id="A0A4V2SBU7"/>
<dbReference type="EMBL" id="SLWV01000007">
    <property type="protein sequence ID" value="TCO76880.1"/>
    <property type="molecule type" value="Genomic_DNA"/>
</dbReference>
<feature type="transmembrane region" description="Helical" evidence="1">
    <location>
        <begin position="174"/>
        <end position="193"/>
    </location>
</feature>
<gene>
    <name evidence="2" type="ORF">EV214_10737</name>
</gene>
<feature type="transmembrane region" description="Helical" evidence="1">
    <location>
        <begin position="57"/>
        <end position="78"/>
    </location>
</feature>
<evidence type="ECO:0000313" key="2">
    <source>
        <dbReference type="EMBL" id="TCO76880.1"/>
    </source>
</evidence>
<keyword evidence="1" id="KW-0812">Transmembrane</keyword>
<evidence type="ECO:0008006" key="4">
    <source>
        <dbReference type="Google" id="ProtNLM"/>
    </source>
</evidence>
<name>A0A4V2SBU7_9FIRM</name>
<keyword evidence="1" id="KW-1133">Transmembrane helix</keyword>
<feature type="transmembrane region" description="Helical" evidence="1">
    <location>
        <begin position="220"/>
        <end position="239"/>
    </location>
</feature>
<dbReference type="RefSeq" id="WP_165916289.1">
    <property type="nucleotide sequence ID" value="NZ_SLWV01000007.1"/>
</dbReference>
<keyword evidence="3" id="KW-1185">Reference proteome</keyword>
<sequence>MLNVLYTEILKLKRAKILWLLPIGGILPSVLILLIIMGNSKTSGVHWNWELAFENNILFMSLIMAVALFSLISGYVFSREYTENMVNTLYTYPVDKSKFVFAKLMVILIIIFATLAINFGFMLAGGMFVIQESLNFHLLMEEIKKQLWIGSMFFVLSPVSAVLGVIGKNVIPPIVLGISAVITNVIVCNSKYIDVFPWCIPTDYVFRANAHDPKMITVKAWIILGATFMISLVALIGYLKKSDVHA</sequence>
<evidence type="ECO:0000256" key="1">
    <source>
        <dbReference type="SAM" id="Phobius"/>
    </source>
</evidence>
<feature type="transmembrane region" description="Helical" evidence="1">
    <location>
        <begin position="17"/>
        <end position="37"/>
    </location>
</feature>
<comment type="caution">
    <text evidence="2">The sequence shown here is derived from an EMBL/GenBank/DDBJ whole genome shotgun (WGS) entry which is preliminary data.</text>
</comment>
<feature type="transmembrane region" description="Helical" evidence="1">
    <location>
        <begin position="147"/>
        <end position="167"/>
    </location>
</feature>
<accession>A0A4V2SBU7</accession>
<dbReference type="Pfam" id="PF12730">
    <property type="entry name" value="ABC2_membrane_4"/>
    <property type="match status" value="1"/>
</dbReference>